<evidence type="ECO:0000256" key="15">
    <source>
        <dbReference type="ARBA" id="ARBA00041029"/>
    </source>
</evidence>
<dbReference type="PANTHER" id="PTHR13947:SF11">
    <property type="entry name" value="N-ACETYLASPARTATE SYNTHETASE"/>
    <property type="match status" value="1"/>
</dbReference>
<dbReference type="AlphaFoldDB" id="A0A6G0JBA0"/>
<dbReference type="Gene3D" id="3.40.630.30">
    <property type="match status" value="1"/>
</dbReference>
<evidence type="ECO:0000256" key="11">
    <source>
        <dbReference type="ARBA" id="ARBA00023128"/>
    </source>
</evidence>
<evidence type="ECO:0000256" key="4">
    <source>
        <dbReference type="ARBA" id="ARBA00004496"/>
    </source>
</evidence>
<accession>A0A6G0JBA0</accession>
<comment type="similarity">
    <text evidence="18">Belongs to the NAT8 family.</text>
</comment>
<comment type="catalytic activity">
    <reaction evidence="17">
        <text>L-aspartate + acetyl-CoA = N-acetyl-L-aspartate + CoA + H(+)</text>
        <dbReference type="Rhea" id="RHEA:14165"/>
        <dbReference type="ChEBI" id="CHEBI:15378"/>
        <dbReference type="ChEBI" id="CHEBI:16953"/>
        <dbReference type="ChEBI" id="CHEBI:29991"/>
        <dbReference type="ChEBI" id="CHEBI:57287"/>
        <dbReference type="ChEBI" id="CHEBI:57288"/>
        <dbReference type="EC" id="2.3.1.17"/>
    </reaction>
    <physiologicalReaction direction="left-to-right" evidence="17">
        <dbReference type="Rhea" id="RHEA:14166"/>
    </physiologicalReaction>
</comment>
<proteinExistence type="inferred from homology"/>
<evidence type="ECO:0000256" key="5">
    <source>
        <dbReference type="ARBA" id="ARBA00022490"/>
    </source>
</evidence>
<evidence type="ECO:0000256" key="1">
    <source>
        <dbReference type="ARBA" id="ARBA00004111"/>
    </source>
</evidence>
<evidence type="ECO:0000256" key="8">
    <source>
        <dbReference type="ARBA" id="ARBA00022824"/>
    </source>
</evidence>
<dbReference type="GO" id="GO:0031966">
    <property type="term" value="C:mitochondrial membrane"/>
    <property type="evidence" value="ECO:0007669"/>
    <property type="project" value="UniProtKB-SubCell"/>
</dbReference>
<keyword evidence="21" id="KW-1185">Reference proteome</keyword>
<keyword evidence="8" id="KW-0256">Endoplasmic reticulum</keyword>
<evidence type="ECO:0000256" key="7">
    <source>
        <dbReference type="ARBA" id="ARBA00022692"/>
    </source>
</evidence>
<keyword evidence="5" id="KW-0963">Cytoplasm</keyword>
<dbReference type="EC" id="2.3.1.17" evidence="14"/>
<dbReference type="EMBL" id="REGW02000001">
    <property type="protein sequence ID" value="KAE8301059.1"/>
    <property type="molecule type" value="Genomic_DNA"/>
</dbReference>
<evidence type="ECO:0000256" key="6">
    <source>
        <dbReference type="ARBA" id="ARBA00022679"/>
    </source>
</evidence>
<keyword evidence="10" id="KW-1133">Transmembrane helix</keyword>
<sequence>MGAGYAAPGGRNCSSNRLWLRGYWRTRQAACAFLAEAGKDRENSALCTLLPDDRLSVACVASDWLLRLDSCLWVAVLEGKVVGVVAAVGQQKSGGAVELKRMSVDWSSRQRGVGAALGRKVLEFAVTHRYSFVVLGTTAYTQAPHQLYQRLGFRCVGVTNGYVTPGANTSFLEQIFYRVRHHHYSLHVQNSKIASKGH</sequence>
<protein>
    <recommendedName>
        <fullName evidence="15">N-acetylaspartate synthetase</fullName>
        <ecNumber evidence="14">2.3.1.17</ecNumber>
    </recommendedName>
    <alternativeName>
        <fullName evidence="16">N-acetyltransferase 8-like protein</fullName>
    </alternativeName>
</protein>
<organism evidence="20 21">
    <name type="scientific">Larimichthys crocea</name>
    <name type="common">Large yellow croaker</name>
    <name type="synonym">Pseudosciaena crocea</name>
    <dbReference type="NCBI Taxonomy" id="215358"/>
    <lineage>
        <taxon>Eukaryota</taxon>
        <taxon>Metazoa</taxon>
        <taxon>Chordata</taxon>
        <taxon>Craniata</taxon>
        <taxon>Vertebrata</taxon>
        <taxon>Euteleostomi</taxon>
        <taxon>Actinopterygii</taxon>
        <taxon>Neopterygii</taxon>
        <taxon>Teleostei</taxon>
        <taxon>Neoteleostei</taxon>
        <taxon>Acanthomorphata</taxon>
        <taxon>Eupercaria</taxon>
        <taxon>Sciaenidae</taxon>
        <taxon>Larimichthys</taxon>
    </lineage>
</organism>
<evidence type="ECO:0000256" key="16">
    <source>
        <dbReference type="ARBA" id="ARBA00043248"/>
    </source>
</evidence>
<keyword evidence="7" id="KW-0812">Transmembrane</keyword>
<evidence type="ECO:0000256" key="17">
    <source>
        <dbReference type="ARBA" id="ARBA00049272"/>
    </source>
</evidence>
<evidence type="ECO:0000256" key="2">
    <source>
        <dbReference type="ARBA" id="ARBA00004304"/>
    </source>
</evidence>
<gene>
    <name evidence="20" type="ORF">D5F01_LYC01212</name>
</gene>
<feature type="domain" description="N-acetyltransferase" evidence="19">
    <location>
        <begin position="18"/>
        <end position="178"/>
    </location>
</feature>
<dbReference type="PANTHER" id="PTHR13947">
    <property type="entry name" value="GNAT FAMILY N-ACETYLTRANSFERASE"/>
    <property type="match status" value="1"/>
</dbReference>
<evidence type="ECO:0000256" key="12">
    <source>
        <dbReference type="ARBA" id="ARBA00023136"/>
    </source>
</evidence>
<name>A0A6G0JBA0_LARCR</name>
<dbReference type="GO" id="GO:0017188">
    <property type="term" value="F:L-aspartate N-acetyltransferase activity"/>
    <property type="evidence" value="ECO:0007669"/>
    <property type="project" value="UniProtKB-EC"/>
</dbReference>
<evidence type="ECO:0000256" key="9">
    <source>
        <dbReference type="ARBA" id="ARBA00022848"/>
    </source>
</evidence>
<evidence type="ECO:0000256" key="18">
    <source>
        <dbReference type="ARBA" id="ARBA00093466"/>
    </source>
</evidence>
<dbReference type="InterPro" id="IPR000182">
    <property type="entry name" value="GNAT_dom"/>
</dbReference>
<keyword evidence="11" id="KW-0496">Mitochondrion</keyword>
<evidence type="ECO:0000313" key="20">
    <source>
        <dbReference type="EMBL" id="KAE8301059.1"/>
    </source>
</evidence>
<dbReference type="InterPro" id="IPR050769">
    <property type="entry name" value="NAT_camello-type"/>
</dbReference>
<evidence type="ECO:0000256" key="3">
    <source>
        <dbReference type="ARBA" id="ARBA00004389"/>
    </source>
</evidence>
<comment type="subcellular location">
    <subcellularLocation>
        <location evidence="4">Cytoplasm</location>
    </subcellularLocation>
    <subcellularLocation>
        <location evidence="3">Endoplasmic reticulum membrane</location>
        <topology evidence="3">Single-pass membrane protein</topology>
    </subcellularLocation>
    <subcellularLocation>
        <location evidence="1">Microsome membrane</location>
        <topology evidence="1">Single-pass membrane protein</topology>
    </subcellularLocation>
    <subcellularLocation>
        <location evidence="2">Mitochondrion membrane</location>
        <topology evidence="2">Single-pass membrane protein</topology>
    </subcellularLocation>
</comment>
<evidence type="ECO:0000313" key="21">
    <source>
        <dbReference type="Proteomes" id="UP000424527"/>
    </source>
</evidence>
<comment type="caution">
    <text evidence="20">The sequence shown here is derived from an EMBL/GenBank/DDBJ whole genome shotgun (WGS) entry which is preliminary data.</text>
</comment>
<evidence type="ECO:0000256" key="14">
    <source>
        <dbReference type="ARBA" id="ARBA00039136"/>
    </source>
</evidence>
<keyword evidence="6" id="KW-0808">Transferase</keyword>
<evidence type="ECO:0000256" key="13">
    <source>
        <dbReference type="ARBA" id="ARBA00023315"/>
    </source>
</evidence>
<dbReference type="Pfam" id="PF00583">
    <property type="entry name" value="Acetyltransf_1"/>
    <property type="match status" value="1"/>
</dbReference>
<dbReference type="PROSITE" id="PS51186">
    <property type="entry name" value="GNAT"/>
    <property type="match status" value="1"/>
</dbReference>
<dbReference type="InterPro" id="IPR016181">
    <property type="entry name" value="Acyl_CoA_acyltransferase"/>
</dbReference>
<keyword evidence="12" id="KW-0472">Membrane</keyword>
<evidence type="ECO:0000259" key="19">
    <source>
        <dbReference type="PROSITE" id="PS51186"/>
    </source>
</evidence>
<keyword evidence="13" id="KW-0012">Acyltransferase</keyword>
<dbReference type="Proteomes" id="UP000424527">
    <property type="component" value="Unassembled WGS sequence"/>
</dbReference>
<dbReference type="SUPFAM" id="SSF55729">
    <property type="entry name" value="Acyl-CoA N-acyltransferases (Nat)"/>
    <property type="match status" value="1"/>
</dbReference>
<keyword evidence="9" id="KW-0492">Microsome</keyword>
<evidence type="ECO:0000256" key="10">
    <source>
        <dbReference type="ARBA" id="ARBA00022989"/>
    </source>
</evidence>
<dbReference type="GO" id="GO:0005789">
    <property type="term" value="C:endoplasmic reticulum membrane"/>
    <property type="evidence" value="ECO:0007669"/>
    <property type="project" value="UniProtKB-SubCell"/>
</dbReference>
<reference evidence="20 21" key="1">
    <citation type="submission" date="2019-07" db="EMBL/GenBank/DDBJ databases">
        <title>Chromosome genome assembly for large yellow croaker.</title>
        <authorList>
            <person name="Xiao S."/>
        </authorList>
    </citation>
    <scope>NUCLEOTIDE SEQUENCE [LARGE SCALE GENOMIC DNA]</scope>
    <source>
        <strain evidence="20">JMULYC20181020</strain>
        <tissue evidence="20">Muscle</tissue>
    </source>
</reference>